<dbReference type="GO" id="GO:0005634">
    <property type="term" value="C:nucleus"/>
    <property type="evidence" value="ECO:0007669"/>
    <property type="project" value="TreeGrafter"/>
</dbReference>
<keyword evidence="7" id="KW-0378">Hydrolase</keyword>
<evidence type="ECO:0000313" key="8">
    <source>
        <dbReference type="Proteomes" id="UP000634136"/>
    </source>
</evidence>
<dbReference type="SUPFAM" id="SSF102405">
    <property type="entry name" value="MCP/YpsA-like"/>
    <property type="match status" value="1"/>
</dbReference>
<evidence type="ECO:0000256" key="5">
    <source>
        <dbReference type="ARBA" id="ARBA00047718"/>
    </source>
</evidence>
<dbReference type="Proteomes" id="UP000634136">
    <property type="component" value="Unassembled WGS sequence"/>
</dbReference>
<keyword evidence="8" id="KW-1185">Reference proteome</keyword>
<evidence type="ECO:0000256" key="3">
    <source>
        <dbReference type="ARBA" id="ARBA00022712"/>
    </source>
</evidence>
<name>A0A834X256_9FABA</name>
<dbReference type="AlphaFoldDB" id="A0A834X256"/>
<dbReference type="PANTHER" id="PTHR31223:SF56">
    <property type="entry name" value="CYTOKININ RIBOSIDE 5'-MONOPHOSPHATE PHOSPHORIBOHYDROLASE"/>
    <property type="match status" value="1"/>
</dbReference>
<dbReference type="OrthoDB" id="414463at2759"/>
<comment type="function">
    <text evidence="4">Cytokinin-activating enzyme working in the direct activation pathway. Phosphoribohydrolase that converts inactive cytokinin nucleotides to the biologically active free-base forms.</text>
</comment>
<dbReference type="InterPro" id="IPR031100">
    <property type="entry name" value="LOG_fam"/>
</dbReference>
<organism evidence="7 8">
    <name type="scientific">Senna tora</name>
    <dbReference type="NCBI Taxonomy" id="362788"/>
    <lineage>
        <taxon>Eukaryota</taxon>
        <taxon>Viridiplantae</taxon>
        <taxon>Streptophyta</taxon>
        <taxon>Embryophyta</taxon>
        <taxon>Tracheophyta</taxon>
        <taxon>Spermatophyta</taxon>
        <taxon>Magnoliopsida</taxon>
        <taxon>eudicotyledons</taxon>
        <taxon>Gunneridae</taxon>
        <taxon>Pentapetalae</taxon>
        <taxon>rosids</taxon>
        <taxon>fabids</taxon>
        <taxon>Fabales</taxon>
        <taxon>Fabaceae</taxon>
        <taxon>Caesalpinioideae</taxon>
        <taxon>Cassia clade</taxon>
        <taxon>Senna</taxon>
    </lineage>
</organism>
<reference evidence="7" key="1">
    <citation type="submission" date="2020-09" db="EMBL/GenBank/DDBJ databases">
        <title>Genome-Enabled Discovery of Anthraquinone Biosynthesis in Senna tora.</title>
        <authorList>
            <person name="Kang S.-H."/>
            <person name="Pandey R.P."/>
            <person name="Lee C.-M."/>
            <person name="Sim J.-S."/>
            <person name="Jeong J.-T."/>
            <person name="Choi B.-S."/>
            <person name="Jung M."/>
            <person name="Ginzburg D."/>
            <person name="Zhao K."/>
            <person name="Won S.Y."/>
            <person name="Oh T.-J."/>
            <person name="Yu Y."/>
            <person name="Kim N.-H."/>
            <person name="Lee O.R."/>
            <person name="Lee T.-H."/>
            <person name="Bashyal P."/>
            <person name="Kim T.-S."/>
            <person name="Lee W.-H."/>
            <person name="Kawkins C."/>
            <person name="Kim C.-K."/>
            <person name="Kim J.S."/>
            <person name="Ahn B.O."/>
            <person name="Rhee S.Y."/>
            <person name="Sohng J.K."/>
        </authorList>
    </citation>
    <scope>NUCLEOTIDE SEQUENCE</scope>
    <source>
        <tissue evidence="7">Leaf</tissue>
    </source>
</reference>
<proteinExistence type="inferred from homology"/>
<dbReference type="PANTHER" id="PTHR31223">
    <property type="entry name" value="LOG FAMILY PROTEIN YJL055W"/>
    <property type="match status" value="1"/>
</dbReference>
<dbReference type="GO" id="GO:0016799">
    <property type="term" value="F:hydrolase activity, hydrolyzing N-glycosyl compounds"/>
    <property type="evidence" value="ECO:0007669"/>
    <property type="project" value="TreeGrafter"/>
</dbReference>
<accession>A0A834X256</accession>
<evidence type="ECO:0000256" key="2">
    <source>
        <dbReference type="ARBA" id="ARBA00012205"/>
    </source>
</evidence>
<comment type="similarity">
    <text evidence="1">Belongs to the LOG family.</text>
</comment>
<comment type="catalytic activity">
    <reaction evidence="5">
        <text>N(6)-(dimethylallyl)adenosine 5'-phosphate + H2O = N(6)-dimethylallyladenine + D-ribose 5-phosphate</text>
        <dbReference type="Rhea" id="RHEA:48560"/>
        <dbReference type="ChEBI" id="CHEBI:15377"/>
        <dbReference type="ChEBI" id="CHEBI:17660"/>
        <dbReference type="ChEBI" id="CHEBI:57526"/>
        <dbReference type="ChEBI" id="CHEBI:78346"/>
        <dbReference type="EC" id="3.2.2.n1"/>
    </reaction>
</comment>
<dbReference type="EC" id="3.2.2.n1" evidence="2"/>
<gene>
    <name evidence="7" type="ORF">G2W53_005444</name>
</gene>
<comment type="caution">
    <text evidence="7">The sequence shown here is derived from an EMBL/GenBank/DDBJ whole genome shotgun (WGS) entry which is preliminary data.</text>
</comment>
<dbReference type="GO" id="GO:0009691">
    <property type="term" value="P:cytokinin biosynthetic process"/>
    <property type="evidence" value="ECO:0007669"/>
    <property type="project" value="UniProtKB-KW"/>
</dbReference>
<evidence type="ECO:0000313" key="7">
    <source>
        <dbReference type="EMBL" id="KAF7836962.1"/>
    </source>
</evidence>
<evidence type="ECO:0000256" key="4">
    <source>
        <dbReference type="ARBA" id="ARBA00024884"/>
    </source>
</evidence>
<comment type="catalytic activity">
    <reaction evidence="6">
        <text>9-ribosyl-trans-zeatin 5'-phosphate + H2O = trans-zeatin + D-ribose 5-phosphate</text>
        <dbReference type="Rhea" id="RHEA:48564"/>
        <dbReference type="ChEBI" id="CHEBI:15377"/>
        <dbReference type="ChEBI" id="CHEBI:16522"/>
        <dbReference type="ChEBI" id="CHEBI:78346"/>
        <dbReference type="ChEBI" id="CHEBI:87947"/>
        <dbReference type="EC" id="3.2.2.n1"/>
    </reaction>
</comment>
<evidence type="ECO:0000256" key="1">
    <source>
        <dbReference type="ARBA" id="ARBA00006763"/>
    </source>
</evidence>
<evidence type="ECO:0000256" key="6">
    <source>
        <dbReference type="ARBA" id="ARBA00049153"/>
    </source>
</evidence>
<sequence length="59" mass="6517">MYYNDGWDVGGGGVWDIYKENEISGHAVGQVLIVSDMHERKAQMPRPADAFIALPANLL</sequence>
<dbReference type="Gene3D" id="3.40.50.450">
    <property type="match status" value="1"/>
</dbReference>
<protein>
    <recommendedName>
        <fullName evidence="2">cytokinin riboside 5'-monophosphate phosphoribohydrolase</fullName>
        <ecNumber evidence="2">3.2.2.n1</ecNumber>
    </recommendedName>
</protein>
<dbReference type="GO" id="GO:0005829">
    <property type="term" value="C:cytosol"/>
    <property type="evidence" value="ECO:0007669"/>
    <property type="project" value="TreeGrafter"/>
</dbReference>
<dbReference type="EMBL" id="JAAIUW010000003">
    <property type="protein sequence ID" value="KAF7836962.1"/>
    <property type="molecule type" value="Genomic_DNA"/>
</dbReference>
<dbReference type="Pfam" id="PF03641">
    <property type="entry name" value="Lysine_decarbox"/>
    <property type="match status" value="1"/>
</dbReference>
<keyword evidence="3" id="KW-0203">Cytokinin biosynthesis</keyword>